<dbReference type="EMBL" id="LOHZ01000032">
    <property type="protein sequence ID" value="KYO65768.1"/>
    <property type="molecule type" value="Genomic_DNA"/>
</dbReference>
<protein>
    <recommendedName>
        <fullName evidence="1">YlxR domain-containing protein</fullName>
    </recommendedName>
</protein>
<dbReference type="InterPro" id="IPR037465">
    <property type="entry name" value="YlxR"/>
</dbReference>
<dbReference type="PATRIC" id="fig|520767.4.peg.1509"/>
<evidence type="ECO:0000259" key="1">
    <source>
        <dbReference type="Pfam" id="PF04296"/>
    </source>
</evidence>
<dbReference type="InterPro" id="IPR007393">
    <property type="entry name" value="YlxR_dom"/>
</dbReference>
<dbReference type="CDD" id="cd00279">
    <property type="entry name" value="YlxR"/>
    <property type="match status" value="1"/>
</dbReference>
<organism evidence="2 3">
    <name type="scientific">Thermovenabulum gondwanense</name>
    <dbReference type="NCBI Taxonomy" id="520767"/>
    <lineage>
        <taxon>Bacteria</taxon>
        <taxon>Bacillati</taxon>
        <taxon>Bacillota</taxon>
        <taxon>Clostridia</taxon>
        <taxon>Thermosediminibacterales</taxon>
        <taxon>Thermosediminibacteraceae</taxon>
        <taxon>Thermovenabulum</taxon>
    </lineage>
</organism>
<dbReference type="PANTHER" id="PTHR34215:SF1">
    <property type="entry name" value="YLXR DOMAIN-CONTAINING PROTEIN"/>
    <property type="match status" value="1"/>
</dbReference>
<reference evidence="2 3" key="1">
    <citation type="submission" date="2015-12" db="EMBL/GenBank/DDBJ databases">
        <title>Draft genome of Thermovenabulum gondwanense isolated from a red thermophilic microbial mat colonisisng an outflow channel of a bore well.</title>
        <authorList>
            <person name="Patel B.K."/>
        </authorList>
    </citation>
    <scope>NUCLEOTIDE SEQUENCE [LARGE SCALE GENOMIC DNA]</scope>
    <source>
        <strain evidence="2 3">R270</strain>
    </source>
</reference>
<dbReference type="SUPFAM" id="SSF64376">
    <property type="entry name" value="YlxR-like"/>
    <property type="match status" value="1"/>
</dbReference>
<accession>A0A162MG38</accession>
<comment type="caution">
    <text evidence="2">The sequence shown here is derived from an EMBL/GenBank/DDBJ whole genome shotgun (WGS) entry which is preliminary data.</text>
</comment>
<evidence type="ECO:0000313" key="2">
    <source>
        <dbReference type="EMBL" id="KYO65768.1"/>
    </source>
</evidence>
<gene>
    <name evidence="2" type="ORF">ATZ99_14060</name>
</gene>
<feature type="domain" description="YlxR" evidence="1">
    <location>
        <begin position="9"/>
        <end position="82"/>
    </location>
</feature>
<dbReference type="NCBIfam" id="NF047356">
    <property type="entry name" value="RNA_bind_RnpM"/>
    <property type="match status" value="1"/>
</dbReference>
<dbReference type="Gene3D" id="3.30.1230.10">
    <property type="entry name" value="YlxR-like"/>
    <property type="match status" value="1"/>
</dbReference>
<dbReference type="Proteomes" id="UP000075737">
    <property type="component" value="Unassembled WGS sequence"/>
</dbReference>
<sequence>MSPKKIPQRMCLGCKQMKPKKELIRVVRAPDGSIFIDLTGKKSGRGAYFCRDPKCFDKALKEDRLSKALDCSIDKDTIERLKEEVIESEAL</sequence>
<dbReference type="STRING" id="520767.ATZ99_14060"/>
<keyword evidence="3" id="KW-1185">Reference proteome</keyword>
<dbReference type="RefSeq" id="WP_157074732.1">
    <property type="nucleotide sequence ID" value="NZ_LOHZ01000032.1"/>
</dbReference>
<dbReference type="InterPro" id="IPR035931">
    <property type="entry name" value="YlxR-like_sf"/>
</dbReference>
<dbReference type="PANTHER" id="PTHR34215">
    <property type="entry name" value="BLL0784 PROTEIN"/>
    <property type="match status" value="1"/>
</dbReference>
<dbReference type="AlphaFoldDB" id="A0A162MG38"/>
<evidence type="ECO:0000313" key="3">
    <source>
        <dbReference type="Proteomes" id="UP000075737"/>
    </source>
</evidence>
<name>A0A162MG38_9FIRM</name>
<dbReference type="Pfam" id="PF04296">
    <property type="entry name" value="YlxR"/>
    <property type="match status" value="1"/>
</dbReference>
<proteinExistence type="predicted"/>
<dbReference type="OrthoDB" id="9813251at2"/>